<keyword evidence="8" id="KW-0648">Protein biosynthesis</keyword>
<name>A0A4Z0BHM2_9BURK</name>
<evidence type="ECO:0000256" key="2">
    <source>
        <dbReference type="ARBA" id="ARBA00022679"/>
    </source>
</evidence>
<evidence type="ECO:0000256" key="5">
    <source>
        <dbReference type="ARBA" id="ARBA00024416"/>
    </source>
</evidence>
<evidence type="ECO:0000256" key="3">
    <source>
        <dbReference type="ARBA" id="ARBA00024303"/>
    </source>
</evidence>
<evidence type="ECO:0000256" key="7">
    <source>
        <dbReference type="ARBA" id="ARBA00048472"/>
    </source>
</evidence>
<keyword evidence="2 8" id="KW-0808">Transferase</keyword>
<comment type="similarity">
    <text evidence="4">Belongs to the glycosyltransferase 104 family.</text>
</comment>
<evidence type="ECO:0000256" key="6">
    <source>
        <dbReference type="ARBA" id="ARBA00030025"/>
    </source>
</evidence>
<sequence>MRWDIFCKVIDNHGDLGVTWRLSAELAARGEEVRLWVDEPASLAWMAPGGRDGVDVVRWDANARDAEPGDVVVEAFGCDPHEAFVAAMARRWRSQGRQPAWINLEYLSAETWVERFHGLPSPVAHGPGAGLVKRFIYPGFTPRTGGLIREHELAQRQQRFDRAAWLREIAPRLQDEAGAPIPAETLAAESLVSLFCYEPPALSALLRQLGESRLPKRLLVTSGRAGDAVRRALATLPRPHPRLAFLPLLSQAGYDELLWASDLNFVRGEDSLVRAIWAGRPFVWQIYPQQDQAHEAKLRAFLDLLAPPASLRQAFLAWNGLSADWPGDTGDWIAAAEAFRARLQAQPELVTTLMTVERDEAVPGGGGLEHFSGGRRRRR</sequence>
<gene>
    <name evidence="8" type="primary">earP</name>
    <name evidence="8" type="ORF">EZ242_13320</name>
</gene>
<dbReference type="AlphaFoldDB" id="A0A4Z0BHM2"/>
<dbReference type="PIRSF" id="PIRSF015557">
    <property type="entry name" value="UCP015557"/>
    <property type="match status" value="1"/>
</dbReference>
<dbReference type="GO" id="GO:0106361">
    <property type="term" value="F:protein-arginine rhamnosyltransferase activity"/>
    <property type="evidence" value="ECO:0007669"/>
    <property type="project" value="InterPro"/>
</dbReference>
<dbReference type="Pfam" id="PF10093">
    <property type="entry name" value="EarP"/>
    <property type="match status" value="1"/>
</dbReference>
<keyword evidence="9" id="KW-1185">Reference proteome</keyword>
<reference evidence="8 9" key="1">
    <citation type="submission" date="2019-03" db="EMBL/GenBank/DDBJ databases">
        <title>Ramlibacter rhizophilus CCTCC AB2015357, whole genome shotgun sequence.</title>
        <authorList>
            <person name="Zhang X."/>
            <person name="Feng G."/>
            <person name="Zhu H."/>
        </authorList>
    </citation>
    <scope>NUCLEOTIDE SEQUENCE [LARGE SCALE GENOMIC DNA]</scope>
    <source>
        <strain evidence="8 9">CCTCC AB2015357</strain>
    </source>
</reference>
<organism evidence="8 9">
    <name type="scientific">Ramlibacter rhizophilus</name>
    <dbReference type="NCBI Taxonomy" id="1781167"/>
    <lineage>
        <taxon>Bacteria</taxon>
        <taxon>Pseudomonadati</taxon>
        <taxon>Pseudomonadota</taxon>
        <taxon>Betaproteobacteria</taxon>
        <taxon>Burkholderiales</taxon>
        <taxon>Comamonadaceae</taxon>
        <taxon>Ramlibacter</taxon>
    </lineage>
</organism>
<evidence type="ECO:0000256" key="4">
    <source>
        <dbReference type="ARBA" id="ARBA00024346"/>
    </source>
</evidence>
<keyword evidence="8" id="KW-0251">Elongation factor</keyword>
<dbReference type="InterPro" id="IPR016633">
    <property type="entry name" value="EarP"/>
</dbReference>
<accession>A0A4Z0BHM2</accession>
<keyword evidence="1" id="KW-0328">Glycosyltransferase</keyword>
<dbReference type="Proteomes" id="UP000297564">
    <property type="component" value="Unassembled WGS sequence"/>
</dbReference>
<dbReference type="GO" id="GO:0003746">
    <property type="term" value="F:translation elongation factor activity"/>
    <property type="evidence" value="ECO:0007669"/>
    <property type="project" value="UniProtKB-KW"/>
</dbReference>
<evidence type="ECO:0000256" key="1">
    <source>
        <dbReference type="ARBA" id="ARBA00022676"/>
    </source>
</evidence>
<evidence type="ECO:0000313" key="8">
    <source>
        <dbReference type="EMBL" id="TFY98815.1"/>
    </source>
</evidence>
<evidence type="ECO:0000313" key="9">
    <source>
        <dbReference type="Proteomes" id="UP000297564"/>
    </source>
</evidence>
<protein>
    <recommendedName>
        <fullName evidence="5">Protein-arginine rhamnosyltransferase</fullName>
    </recommendedName>
    <alternativeName>
        <fullName evidence="6">EF-P arginine rhamnosyltransferase</fullName>
    </alternativeName>
</protein>
<dbReference type="NCBIfam" id="TIGR03837">
    <property type="entry name" value="efp_Arg_rhamno"/>
    <property type="match status" value="1"/>
</dbReference>
<comment type="catalytic activity">
    <reaction evidence="7">
        <text>dTDP-beta-L-rhamnose + L-arginyl-[protein] = N(omega)-(alpha-L-rhamnosyl)-L-arginyl-[protein] + dTDP + H(+)</text>
        <dbReference type="Rhea" id="RHEA:66692"/>
        <dbReference type="Rhea" id="RHEA-COMP:10532"/>
        <dbReference type="Rhea" id="RHEA-COMP:17096"/>
        <dbReference type="ChEBI" id="CHEBI:15378"/>
        <dbReference type="ChEBI" id="CHEBI:29965"/>
        <dbReference type="ChEBI" id="CHEBI:57510"/>
        <dbReference type="ChEBI" id="CHEBI:58369"/>
        <dbReference type="ChEBI" id="CHEBI:167445"/>
    </reaction>
    <physiologicalReaction direction="left-to-right" evidence="7">
        <dbReference type="Rhea" id="RHEA:66693"/>
    </physiologicalReaction>
</comment>
<comment type="caution">
    <text evidence="8">The sequence shown here is derived from an EMBL/GenBank/DDBJ whole genome shotgun (WGS) entry which is preliminary data.</text>
</comment>
<dbReference type="OrthoDB" id="209085at2"/>
<proteinExistence type="inferred from homology"/>
<dbReference type="EMBL" id="SMLL01000005">
    <property type="protein sequence ID" value="TFY98815.1"/>
    <property type="molecule type" value="Genomic_DNA"/>
</dbReference>
<comment type="function">
    <text evidence="3">Protein-arginine rhamnosyltransferase that catalyzes the transfer of a single rhamnose to elongation factor P (EF-P) on 'Lys-32', a modification required for EF-P-dependent rescue of polyproline stalled ribosomes.</text>
</comment>